<accession>A0A240EDW9</accession>
<dbReference type="Proteomes" id="UP000219042">
    <property type="component" value="Unassembled WGS sequence"/>
</dbReference>
<proteinExistence type="predicted"/>
<reference evidence="2" key="1">
    <citation type="submission" date="2016-09" db="EMBL/GenBank/DDBJ databases">
        <authorList>
            <person name="Varghese N."/>
            <person name="Submissions S."/>
        </authorList>
    </citation>
    <scope>NUCLEOTIDE SEQUENCE [LARGE SCALE GENOMIC DNA]</scope>
    <source>
        <strain evidence="2">ANC 4466</strain>
    </source>
</reference>
<dbReference type="EMBL" id="OANT01000008">
    <property type="protein sequence ID" value="SNX46115.1"/>
    <property type="molecule type" value="Genomic_DNA"/>
</dbReference>
<organism evidence="1 2">
    <name type="scientific">Acinetobacter puyangensis</name>
    <dbReference type="NCBI Taxonomy" id="1096779"/>
    <lineage>
        <taxon>Bacteria</taxon>
        <taxon>Pseudomonadati</taxon>
        <taxon>Pseudomonadota</taxon>
        <taxon>Gammaproteobacteria</taxon>
        <taxon>Moraxellales</taxon>
        <taxon>Moraxellaceae</taxon>
        <taxon>Acinetobacter</taxon>
    </lineage>
</organism>
<sequence length="579" mass="69053">MSDYIPYQLREQISQIDPHLDLYWKLSLQDIFVTINQQDKENIYQQILRSKGIEWNKKDDTFVYKNKISILKTIDHLQDINIKNFALRILNSLEQLKKYNNAFQIADYLESMLIQIDEIDIQEDLSLQKIKQSIRKDFIYTCADIIFAKKEIELTPNTRNLTTDAIKVFIIEVFLKQKLLGYWFKTMPPRQLAQHTDPLLRDFLRQQQHIRQLEIIKTSKYIFALAPTNTLHNNFFSIRRFLQEESFLNTDKVYFHGVALNLDLISNSYHREQFELQINKIISIEKHVNLSITQLVEKVELYNSEQLLVFLFETLDATHLTLDKLIQQKLLDFEHKLVIHILEPLTFALKKQINHSDEYNYLYISIKKIMSDILSYFHDFQSQPGIIFNKQAHFLESRLSAYLILLKKRRQNIFVMMSSEEWEQKSQKMLEPVLQLKQISKSALKEYREILLEIKENKRLIEDREQSFLKSFFNKKQTLLTKDARLRAKMNEIKNAAYLDIIRVPKVFPNLSVYLEFESFISINQQERHYAFPTGDNGVSRLPILIQLPEDKNQFNLQEICNSLDFDIKIFNQNWLYLA</sequence>
<evidence type="ECO:0000313" key="2">
    <source>
        <dbReference type="Proteomes" id="UP000219042"/>
    </source>
</evidence>
<evidence type="ECO:0000313" key="1">
    <source>
        <dbReference type="EMBL" id="SNX46115.1"/>
    </source>
</evidence>
<dbReference type="RefSeq" id="WP_097079867.1">
    <property type="nucleotide sequence ID" value="NZ_BAABHT010000001.1"/>
</dbReference>
<dbReference type="AlphaFoldDB" id="A0A240EDW9"/>
<name>A0A240EDW9_9GAMM</name>
<keyword evidence="2" id="KW-1185">Reference proteome</keyword>
<dbReference type="OrthoDB" id="8609649at2"/>
<protein>
    <submittedName>
        <fullName evidence="1">Uncharacterized protein</fullName>
    </submittedName>
</protein>
<gene>
    <name evidence="1" type="ORF">SAMN05421731_10862</name>
</gene>